<evidence type="ECO:0000256" key="1">
    <source>
        <dbReference type="SAM" id="Phobius"/>
    </source>
</evidence>
<feature type="transmembrane region" description="Helical" evidence="1">
    <location>
        <begin position="30"/>
        <end position="54"/>
    </location>
</feature>
<dbReference type="InParanoid" id="A0A1C7NHH4"/>
<sequence length="252" mass="28303">MTSSIGTTPRPFLTSQKAYQLLTKVQNASAIAFTTFSILHGAQIIAANIGGARLSNHWILLGRPFYQDQHTEGLLVTGAGLLHVLAGLSKYGLRVYWKQPTNNTHRAMGYLLIPLMGLHYYLVRYLPIQYYGDSSFIDFGYVAWGLQNRPVITYSLHTALILTATYHIVGGIQKLRQKPIQTPPSVPQHGHNITHQKIEGQLRHKRRLQKSVIAGISIALLSGMVIIGLDTKKIPLRHDFEQMYNTLSLFKF</sequence>
<dbReference type="AlphaFoldDB" id="A0A1C7NHH4"/>
<feature type="transmembrane region" description="Helical" evidence="1">
    <location>
        <begin position="109"/>
        <end position="131"/>
    </location>
</feature>
<accession>A0A1C7NHH4</accession>
<dbReference type="Proteomes" id="UP000093000">
    <property type="component" value="Unassembled WGS sequence"/>
</dbReference>
<name>A0A1C7NHH4_9FUNG</name>
<protein>
    <recommendedName>
        <fullName evidence="2">Mitochondrial adapter protein MCP1 transmembrane domain-containing protein</fullName>
    </recommendedName>
</protein>
<dbReference type="Pfam" id="PF07950">
    <property type="entry name" value="MCP1_TM"/>
    <property type="match status" value="1"/>
</dbReference>
<evidence type="ECO:0000313" key="4">
    <source>
        <dbReference type="Proteomes" id="UP000093000"/>
    </source>
</evidence>
<gene>
    <name evidence="3" type="ORF">A0J61_03478</name>
</gene>
<dbReference type="InterPro" id="IPR039960">
    <property type="entry name" value="MCP1"/>
</dbReference>
<dbReference type="PANTHER" id="PTHR38409">
    <property type="entry name" value="MDM10-COMPLEMENTING PROTEIN 1"/>
    <property type="match status" value="1"/>
</dbReference>
<feature type="transmembrane region" description="Helical" evidence="1">
    <location>
        <begin position="211"/>
        <end position="229"/>
    </location>
</feature>
<keyword evidence="1" id="KW-0472">Membrane</keyword>
<evidence type="ECO:0000313" key="3">
    <source>
        <dbReference type="EMBL" id="OBZ88475.1"/>
    </source>
</evidence>
<keyword evidence="4" id="KW-1185">Reference proteome</keyword>
<dbReference type="PANTHER" id="PTHR38409:SF1">
    <property type="entry name" value="MITOCHONDRIAL ADAPTER PROTEIN MCP1"/>
    <property type="match status" value="1"/>
</dbReference>
<dbReference type="InterPro" id="IPR012472">
    <property type="entry name" value="MCP1_TM"/>
</dbReference>
<dbReference type="EMBL" id="LUGH01000151">
    <property type="protein sequence ID" value="OBZ88475.1"/>
    <property type="molecule type" value="Genomic_DNA"/>
</dbReference>
<reference evidence="3 4" key="1">
    <citation type="submission" date="2016-03" db="EMBL/GenBank/DDBJ databases">
        <title>Choanephora cucurbitarum.</title>
        <authorList>
            <person name="Min B."/>
            <person name="Park H."/>
            <person name="Park J.-H."/>
            <person name="Shin H.-D."/>
            <person name="Choi I.-G."/>
        </authorList>
    </citation>
    <scope>NUCLEOTIDE SEQUENCE [LARGE SCALE GENOMIC DNA]</scope>
    <source>
        <strain evidence="3 4">KUS-F28377</strain>
    </source>
</reference>
<evidence type="ECO:0000259" key="2">
    <source>
        <dbReference type="Pfam" id="PF07950"/>
    </source>
</evidence>
<keyword evidence="1" id="KW-0812">Transmembrane</keyword>
<dbReference type="OrthoDB" id="10259513at2759"/>
<keyword evidence="1" id="KW-1133">Transmembrane helix</keyword>
<feature type="transmembrane region" description="Helical" evidence="1">
    <location>
        <begin position="151"/>
        <end position="169"/>
    </location>
</feature>
<dbReference type="STRING" id="101091.A0A1C7NHH4"/>
<organism evidence="3 4">
    <name type="scientific">Choanephora cucurbitarum</name>
    <dbReference type="NCBI Taxonomy" id="101091"/>
    <lineage>
        <taxon>Eukaryota</taxon>
        <taxon>Fungi</taxon>
        <taxon>Fungi incertae sedis</taxon>
        <taxon>Mucoromycota</taxon>
        <taxon>Mucoromycotina</taxon>
        <taxon>Mucoromycetes</taxon>
        <taxon>Mucorales</taxon>
        <taxon>Mucorineae</taxon>
        <taxon>Choanephoraceae</taxon>
        <taxon>Choanephoroideae</taxon>
        <taxon>Choanephora</taxon>
    </lineage>
</organism>
<feature type="transmembrane region" description="Helical" evidence="1">
    <location>
        <begin position="74"/>
        <end position="97"/>
    </location>
</feature>
<dbReference type="GO" id="GO:0055088">
    <property type="term" value="P:lipid homeostasis"/>
    <property type="evidence" value="ECO:0007669"/>
    <property type="project" value="InterPro"/>
</dbReference>
<proteinExistence type="predicted"/>
<comment type="caution">
    <text evidence="3">The sequence shown here is derived from an EMBL/GenBank/DDBJ whole genome shotgun (WGS) entry which is preliminary data.</text>
</comment>
<feature type="domain" description="Mitochondrial adapter protein MCP1 transmembrane" evidence="2">
    <location>
        <begin position="114"/>
        <end position="228"/>
    </location>
</feature>